<dbReference type="EMBL" id="FOXB01000009">
    <property type="protein sequence ID" value="SFP18670.1"/>
    <property type="molecule type" value="Genomic_DNA"/>
</dbReference>
<protein>
    <submittedName>
        <fullName evidence="2">mRNA interferase RelE/StbE</fullName>
    </submittedName>
</protein>
<keyword evidence="3" id="KW-1185">Reference proteome</keyword>
<evidence type="ECO:0000313" key="2">
    <source>
        <dbReference type="EMBL" id="SFP18670.1"/>
    </source>
</evidence>
<dbReference type="PANTHER" id="PTHR38813">
    <property type="match status" value="1"/>
</dbReference>
<sequence>MRIVVRKSAAKDIQKIAEPHKTKIKLQIQELQNFPNISNIKKLKNHQPAFRLRVGDYRVLFDVEDGLIIVARIKHRKEAY</sequence>
<gene>
    <name evidence="2" type="ORF">SAMN05216234_10939</name>
</gene>
<accession>A0A1I5NAF0</accession>
<dbReference type="Gene3D" id="3.30.2310.20">
    <property type="entry name" value="RelE-like"/>
    <property type="match status" value="1"/>
</dbReference>
<dbReference type="OrthoDB" id="9797723at2"/>
<dbReference type="InterPro" id="IPR007712">
    <property type="entry name" value="RelE/ParE_toxin"/>
</dbReference>
<dbReference type="RefSeq" id="WP_092911639.1">
    <property type="nucleotide sequence ID" value="NZ_FOXB01000009.1"/>
</dbReference>
<keyword evidence="1" id="KW-1277">Toxin-antitoxin system</keyword>
<dbReference type="PANTHER" id="PTHR38813:SF1">
    <property type="entry name" value="TOXIN RELE1-RELATED"/>
    <property type="match status" value="1"/>
</dbReference>
<organism evidence="2 3">
    <name type="scientific">Hydrogenimonas thermophila</name>
    <dbReference type="NCBI Taxonomy" id="223786"/>
    <lineage>
        <taxon>Bacteria</taxon>
        <taxon>Pseudomonadati</taxon>
        <taxon>Campylobacterota</taxon>
        <taxon>Epsilonproteobacteria</taxon>
        <taxon>Campylobacterales</taxon>
        <taxon>Hydrogenimonadaceae</taxon>
        <taxon>Hydrogenimonas</taxon>
    </lineage>
</organism>
<dbReference type="AlphaFoldDB" id="A0A1I5NAF0"/>
<proteinExistence type="predicted"/>
<dbReference type="Proteomes" id="UP000199227">
    <property type="component" value="Unassembled WGS sequence"/>
</dbReference>
<name>A0A1I5NAF0_9BACT</name>
<reference evidence="2 3" key="1">
    <citation type="submission" date="2016-10" db="EMBL/GenBank/DDBJ databases">
        <authorList>
            <person name="de Groot N.N."/>
        </authorList>
    </citation>
    <scope>NUCLEOTIDE SEQUENCE [LARGE SCALE GENOMIC DNA]</scope>
    <source>
        <strain evidence="2 3">EP1-55-1</strain>
    </source>
</reference>
<dbReference type="Pfam" id="PF05016">
    <property type="entry name" value="ParE_toxin"/>
    <property type="match status" value="1"/>
</dbReference>
<evidence type="ECO:0000256" key="1">
    <source>
        <dbReference type="ARBA" id="ARBA00022649"/>
    </source>
</evidence>
<dbReference type="InterPro" id="IPR052747">
    <property type="entry name" value="TA_system_RelE_toxin"/>
</dbReference>
<dbReference type="SUPFAM" id="SSF143011">
    <property type="entry name" value="RelE-like"/>
    <property type="match status" value="1"/>
</dbReference>
<dbReference type="STRING" id="223786.SAMN05216234_10939"/>
<dbReference type="InterPro" id="IPR035093">
    <property type="entry name" value="RelE/ParE_toxin_dom_sf"/>
</dbReference>
<evidence type="ECO:0000313" key="3">
    <source>
        <dbReference type="Proteomes" id="UP000199227"/>
    </source>
</evidence>